<name>A0ABX7RE89_9GAMM</name>
<reference evidence="1 2" key="1">
    <citation type="submission" date="2021-02" db="EMBL/GenBank/DDBJ databases">
        <title>Lysobacter arenosi sp. nov., isolated from soil of gangwondo yeongwol, south Korea.</title>
        <authorList>
            <person name="Kim K.R."/>
            <person name="Kim K.H."/>
            <person name="Jeon C.O."/>
        </authorList>
    </citation>
    <scope>NUCLEOTIDE SEQUENCE [LARGE SCALE GENOMIC DNA]</scope>
    <source>
        <strain evidence="1 2">R7</strain>
    </source>
</reference>
<organism evidence="1 2">
    <name type="scientific">Lysobacter arenosi</name>
    <dbReference type="NCBI Taxonomy" id="2795387"/>
    <lineage>
        <taxon>Bacteria</taxon>
        <taxon>Pseudomonadati</taxon>
        <taxon>Pseudomonadota</taxon>
        <taxon>Gammaproteobacteria</taxon>
        <taxon>Lysobacterales</taxon>
        <taxon>Lysobacteraceae</taxon>
        <taxon>Lysobacter</taxon>
    </lineage>
</organism>
<dbReference type="RefSeq" id="WP_200604962.1">
    <property type="nucleotide sequence ID" value="NZ_CP071517.1"/>
</dbReference>
<sequence length="127" mass="14434">MVKVGKYKVIHFTHLLQMTGDDSYVSFRALGEDIEFRFRFLVDEGNKDQRLRRVESGPDPENEQRGLVTFTNWHKENSGAVSQPLVAAFVEPEDGVSPSCELLIAAFISYSDEMYSVALQFMVEARP</sequence>
<accession>A0ABX7RE89</accession>
<evidence type="ECO:0000313" key="1">
    <source>
        <dbReference type="EMBL" id="QSX75606.1"/>
    </source>
</evidence>
<dbReference type="EMBL" id="CP071517">
    <property type="protein sequence ID" value="QSX75606.1"/>
    <property type="molecule type" value="Genomic_DNA"/>
</dbReference>
<evidence type="ECO:0000313" key="2">
    <source>
        <dbReference type="Proteomes" id="UP000663400"/>
    </source>
</evidence>
<protein>
    <submittedName>
        <fullName evidence="1">Uncharacterized protein</fullName>
    </submittedName>
</protein>
<keyword evidence="2" id="KW-1185">Reference proteome</keyword>
<dbReference type="Proteomes" id="UP000663400">
    <property type="component" value="Chromosome"/>
</dbReference>
<proteinExistence type="predicted"/>
<gene>
    <name evidence="1" type="ORF">HIV01_003480</name>
</gene>